<keyword evidence="8 10" id="KW-0472">Membrane</keyword>
<dbReference type="PROSITE" id="PS52016">
    <property type="entry name" value="TONB_DEPENDENT_REC_3"/>
    <property type="match status" value="1"/>
</dbReference>
<gene>
    <name evidence="13" type="ORF">DCC81_20285</name>
</gene>
<dbReference type="SUPFAM" id="SSF56935">
    <property type="entry name" value="Porins"/>
    <property type="match status" value="1"/>
</dbReference>
<dbReference type="InterPro" id="IPR023997">
    <property type="entry name" value="TonB-dep_OMP_SusC/RagA_CS"/>
</dbReference>
<sequence>MEISRFSLSLATLRRCKKIFVVMKLTSVLSLIGCLHVSASVFSQHINLSERDASLKSILNQLEKQSGYTFFYNADLVRQAPHVNVDIHNATLQEALDACFQALPLRYAVIDNTVVITHRNMDFYKPISAAQPIVLIGKVTDEAGNPLPGVTLKVKNTSTGAVTNNEGQFTLFVPDRERSVVVVTFIGYTTREITGKELANPFNIILKDNVSALDEVQILAYGQTSKRLLTGNVTTVTAKEISINPVTNVLSALQGRVPGLYITQNSGLPNASYVTQIRGNSSFNLSQPLFVVDGVTYPANETLNYLNNGDLNNVISQGGSALNFLSPSEIESVTVLKDADATAIYGSRGANGVILITTKKGKAGTPQLSVNARSGVSMRGSMPKLLNTQQYLALRREAFANDNAQPKAADLDLNGTWDTTRYTDWQRYATGLHPVNTEVNAAYGGGNGMVNYRISGLFHQQGSVQLGGGNTRDIGLRFDLNSTSPNKKFYFDMSGGFSSNMNNTKPGDLSNLGISTLAPNAPPLLGPDGQLNWSDIGSNQNLLSDIKLLYNSTTNNLLGNTVLRYEPVKGLTFNATIGYNLLMGRDFRAAPTDYFQPVGNVALRINSARGEYNIRTWTLDPNIAYTFKLGKKGTMDTRVGVTLVDKFNPYSSISGTGFIGDALLYNPSLATTVTANYSQTPGRNLGYFGIVKYNWADKYLLSLNGRYDGSTKFGENKQFGAFGSVGAAWIFTEEPWVKDQVPGLSFGKLRGSYGITGNDGIKDYQYLSTYSTTRSYGGVAGLTPTRLANPNLQWEQIKKRELGLYLEFFKGRITFDGDYYNDMTSHQLVTSFLSSVTGFTQYPLNSPALIRTSGWELSLTTYNVRNHHFTWSTTINMTIPKSILVAYPGLSTSAVSTSYVIGKSPFLQKLYNYAGVDPETGSYTYINAKGDKGPFTPFLSPVQLDQVKDKTQYVDLAPKYFGGIGNSFTYNRLHLDVFFEFRNRIGRNFLGSQSQMPGQFNVNTTTEWLRRWQHPGDHTDVPKVSQGIAAILGQGNFALSTGAYERATYARLSNLNLSYSLSPKLVRKARMTGASVFFQAQNLLTISKYKGGLDPENLTPGSMPPLRILTGGLSINL</sequence>
<protein>
    <recommendedName>
        <fullName evidence="12">Secretin/TonB short N-terminal domain-containing protein</fullName>
    </recommendedName>
</protein>
<evidence type="ECO:0000313" key="13">
    <source>
        <dbReference type="EMBL" id="PUZ22768.1"/>
    </source>
</evidence>
<evidence type="ECO:0000256" key="1">
    <source>
        <dbReference type="ARBA" id="ARBA00004571"/>
    </source>
</evidence>
<keyword evidence="5 10" id="KW-0812">Transmembrane</keyword>
<comment type="similarity">
    <text evidence="10 11">Belongs to the TonB-dependent receptor family.</text>
</comment>
<evidence type="ECO:0000256" key="3">
    <source>
        <dbReference type="ARBA" id="ARBA00022452"/>
    </source>
</evidence>
<evidence type="ECO:0000313" key="14">
    <source>
        <dbReference type="Proteomes" id="UP000244450"/>
    </source>
</evidence>
<evidence type="ECO:0000256" key="2">
    <source>
        <dbReference type="ARBA" id="ARBA00022448"/>
    </source>
</evidence>
<dbReference type="InterPro" id="IPR023996">
    <property type="entry name" value="TonB-dep_OMP_SusC/RagA"/>
</dbReference>
<evidence type="ECO:0000256" key="11">
    <source>
        <dbReference type="RuleBase" id="RU003357"/>
    </source>
</evidence>
<accession>A0A2T7BCE0</accession>
<keyword evidence="7 11" id="KW-0798">TonB box</keyword>
<dbReference type="EMBL" id="QCYK01000003">
    <property type="protein sequence ID" value="PUZ22768.1"/>
    <property type="molecule type" value="Genomic_DNA"/>
</dbReference>
<keyword evidence="6" id="KW-0408">Iron</keyword>
<dbReference type="InterPro" id="IPR012910">
    <property type="entry name" value="Plug_dom"/>
</dbReference>
<comment type="subcellular location">
    <subcellularLocation>
        <location evidence="1 10">Cell outer membrane</location>
        <topology evidence="1 10">Multi-pass membrane protein</topology>
    </subcellularLocation>
</comment>
<dbReference type="Gene3D" id="2.170.130.10">
    <property type="entry name" value="TonB-dependent receptor, plug domain"/>
    <property type="match status" value="1"/>
</dbReference>
<dbReference type="Gene3D" id="2.60.40.1120">
    <property type="entry name" value="Carboxypeptidase-like, regulatory domain"/>
    <property type="match status" value="1"/>
</dbReference>
<dbReference type="NCBIfam" id="TIGR04057">
    <property type="entry name" value="SusC_RagA_signa"/>
    <property type="match status" value="1"/>
</dbReference>
<dbReference type="SMART" id="SM00965">
    <property type="entry name" value="STN"/>
    <property type="match status" value="1"/>
</dbReference>
<name>A0A2T7BCE0_9BACT</name>
<dbReference type="Proteomes" id="UP000244450">
    <property type="component" value="Unassembled WGS sequence"/>
</dbReference>
<dbReference type="InterPro" id="IPR036942">
    <property type="entry name" value="Beta-barrel_TonB_sf"/>
</dbReference>
<dbReference type="InterPro" id="IPR008969">
    <property type="entry name" value="CarboxyPept-like_regulatory"/>
</dbReference>
<dbReference type="Pfam" id="PF00593">
    <property type="entry name" value="TonB_dep_Rec_b-barrel"/>
    <property type="match status" value="1"/>
</dbReference>
<evidence type="ECO:0000256" key="4">
    <source>
        <dbReference type="ARBA" id="ARBA00022496"/>
    </source>
</evidence>
<dbReference type="NCBIfam" id="TIGR04056">
    <property type="entry name" value="OMP_RagA_SusC"/>
    <property type="match status" value="1"/>
</dbReference>
<dbReference type="GO" id="GO:0006826">
    <property type="term" value="P:iron ion transport"/>
    <property type="evidence" value="ECO:0007669"/>
    <property type="project" value="UniProtKB-KW"/>
</dbReference>
<evidence type="ECO:0000256" key="10">
    <source>
        <dbReference type="PROSITE-ProRule" id="PRU01360"/>
    </source>
</evidence>
<dbReference type="GO" id="GO:0009279">
    <property type="term" value="C:cell outer membrane"/>
    <property type="evidence" value="ECO:0007669"/>
    <property type="project" value="UniProtKB-SubCell"/>
</dbReference>
<keyword evidence="4" id="KW-0410">Iron transport</keyword>
<evidence type="ECO:0000259" key="12">
    <source>
        <dbReference type="SMART" id="SM00965"/>
    </source>
</evidence>
<keyword evidence="2 10" id="KW-0813">Transport</keyword>
<evidence type="ECO:0000256" key="8">
    <source>
        <dbReference type="ARBA" id="ARBA00023136"/>
    </source>
</evidence>
<evidence type="ECO:0000256" key="5">
    <source>
        <dbReference type="ARBA" id="ARBA00022692"/>
    </source>
</evidence>
<dbReference type="AlphaFoldDB" id="A0A2T7BCE0"/>
<dbReference type="InterPro" id="IPR011662">
    <property type="entry name" value="Secretin/TonB_short_N"/>
</dbReference>
<dbReference type="InterPro" id="IPR037066">
    <property type="entry name" value="Plug_dom_sf"/>
</dbReference>
<keyword evidence="4" id="KW-0406">Ion transport</keyword>
<dbReference type="InterPro" id="IPR000531">
    <property type="entry name" value="Beta-barrel_TonB"/>
</dbReference>
<dbReference type="Gene3D" id="3.55.50.30">
    <property type="match status" value="1"/>
</dbReference>
<dbReference type="InterPro" id="IPR039426">
    <property type="entry name" value="TonB-dep_rcpt-like"/>
</dbReference>
<keyword evidence="9 10" id="KW-0998">Cell outer membrane</keyword>
<feature type="domain" description="Secretin/TonB short N-terminal" evidence="12">
    <location>
        <begin position="68"/>
        <end position="119"/>
    </location>
</feature>
<comment type="caution">
    <text evidence="13">The sequence shown here is derived from an EMBL/GenBank/DDBJ whole genome shotgun (WGS) entry which is preliminary data.</text>
</comment>
<keyword evidence="3 10" id="KW-1134">Transmembrane beta strand</keyword>
<dbReference type="OrthoDB" id="9768177at2"/>
<proteinExistence type="inferred from homology"/>
<evidence type="ECO:0000256" key="9">
    <source>
        <dbReference type="ARBA" id="ARBA00023237"/>
    </source>
</evidence>
<dbReference type="Pfam" id="PF07660">
    <property type="entry name" value="STN"/>
    <property type="match status" value="1"/>
</dbReference>
<dbReference type="Gene3D" id="2.40.170.20">
    <property type="entry name" value="TonB-dependent receptor, beta-barrel domain"/>
    <property type="match status" value="1"/>
</dbReference>
<evidence type="ECO:0000256" key="7">
    <source>
        <dbReference type="ARBA" id="ARBA00023077"/>
    </source>
</evidence>
<dbReference type="SUPFAM" id="SSF49464">
    <property type="entry name" value="Carboxypeptidase regulatory domain-like"/>
    <property type="match status" value="1"/>
</dbReference>
<dbReference type="Pfam" id="PF13715">
    <property type="entry name" value="CarbopepD_reg_2"/>
    <property type="match status" value="1"/>
</dbReference>
<organism evidence="13 14">
    <name type="scientific">Chitinophaga parva</name>
    <dbReference type="NCBI Taxonomy" id="2169414"/>
    <lineage>
        <taxon>Bacteria</taxon>
        <taxon>Pseudomonadati</taxon>
        <taxon>Bacteroidota</taxon>
        <taxon>Chitinophagia</taxon>
        <taxon>Chitinophagales</taxon>
        <taxon>Chitinophagaceae</taxon>
        <taxon>Chitinophaga</taxon>
    </lineage>
</organism>
<evidence type="ECO:0000256" key="6">
    <source>
        <dbReference type="ARBA" id="ARBA00023004"/>
    </source>
</evidence>
<reference evidence="13 14" key="1">
    <citation type="submission" date="2018-04" db="EMBL/GenBank/DDBJ databases">
        <title>Chitinophaga fuyangensis sp. nov., isolated from soil in a chemical factory.</title>
        <authorList>
            <person name="Chen K."/>
        </authorList>
    </citation>
    <scope>NUCLEOTIDE SEQUENCE [LARGE SCALE GENOMIC DNA]</scope>
    <source>
        <strain evidence="13 14">LY-1</strain>
    </source>
</reference>
<keyword evidence="14" id="KW-1185">Reference proteome</keyword>
<dbReference type="Pfam" id="PF07715">
    <property type="entry name" value="Plug"/>
    <property type="match status" value="1"/>
</dbReference>